<evidence type="ECO:0000313" key="2">
    <source>
        <dbReference type="EMBL" id="PWY71732.1"/>
    </source>
</evidence>
<organism evidence="2 3">
    <name type="scientific">Aspergillus heteromorphus CBS 117.55</name>
    <dbReference type="NCBI Taxonomy" id="1448321"/>
    <lineage>
        <taxon>Eukaryota</taxon>
        <taxon>Fungi</taxon>
        <taxon>Dikarya</taxon>
        <taxon>Ascomycota</taxon>
        <taxon>Pezizomycotina</taxon>
        <taxon>Eurotiomycetes</taxon>
        <taxon>Eurotiomycetidae</taxon>
        <taxon>Eurotiales</taxon>
        <taxon>Aspergillaceae</taxon>
        <taxon>Aspergillus</taxon>
        <taxon>Aspergillus subgen. Circumdati</taxon>
    </lineage>
</organism>
<feature type="compositionally biased region" description="Low complexity" evidence="1">
    <location>
        <begin position="133"/>
        <end position="150"/>
    </location>
</feature>
<evidence type="ECO:0000313" key="3">
    <source>
        <dbReference type="Proteomes" id="UP000247233"/>
    </source>
</evidence>
<feature type="region of interest" description="Disordered" evidence="1">
    <location>
        <begin position="128"/>
        <end position="150"/>
    </location>
</feature>
<dbReference type="GeneID" id="37060198"/>
<name>A0A317VFQ4_9EURO</name>
<protein>
    <submittedName>
        <fullName evidence="2">Uncharacterized protein</fullName>
    </submittedName>
</protein>
<dbReference type="RefSeq" id="XP_025396324.1">
    <property type="nucleotide sequence ID" value="XM_025537961.1"/>
</dbReference>
<reference evidence="2 3" key="1">
    <citation type="submission" date="2016-12" db="EMBL/GenBank/DDBJ databases">
        <title>The genomes of Aspergillus section Nigri reveals drivers in fungal speciation.</title>
        <authorList>
            <consortium name="DOE Joint Genome Institute"/>
            <person name="Vesth T.C."/>
            <person name="Nybo J."/>
            <person name="Theobald S."/>
            <person name="Brandl J."/>
            <person name="Frisvad J.C."/>
            <person name="Nielsen K.F."/>
            <person name="Lyhne E.K."/>
            <person name="Kogle M.E."/>
            <person name="Kuo A."/>
            <person name="Riley R."/>
            <person name="Clum A."/>
            <person name="Nolan M."/>
            <person name="Lipzen A."/>
            <person name="Salamov A."/>
            <person name="Henrissat B."/>
            <person name="Wiebenga A."/>
            <person name="De Vries R.P."/>
            <person name="Grigoriev I.V."/>
            <person name="Mortensen U.H."/>
            <person name="Andersen M.R."/>
            <person name="Baker S.E."/>
        </authorList>
    </citation>
    <scope>NUCLEOTIDE SEQUENCE [LARGE SCALE GENOMIC DNA]</scope>
    <source>
        <strain evidence="2 3">CBS 117.55</strain>
    </source>
</reference>
<dbReference type="AlphaFoldDB" id="A0A317VFQ4"/>
<sequence>MHLLAYPTYPTSPASGHVLHLNNGMDVCHRTVICSLVLLTCYSLRREAELAVCEYFLSVYIYSDQLHASDLLLPPPSCHPLALPSLNPLHLTTRDLQFAIVFFKMFLRHLLLLPFILSHTLILAGGPPSPSCPRATSSPPPKSSSRPSKT</sequence>
<comment type="caution">
    <text evidence="2">The sequence shown here is derived from an EMBL/GenBank/DDBJ whole genome shotgun (WGS) entry which is preliminary data.</text>
</comment>
<proteinExistence type="predicted"/>
<dbReference type="VEuPathDB" id="FungiDB:BO70DRAFT_122059"/>
<dbReference type="Proteomes" id="UP000247233">
    <property type="component" value="Unassembled WGS sequence"/>
</dbReference>
<gene>
    <name evidence="2" type="ORF">BO70DRAFT_122059</name>
</gene>
<accession>A0A317VFQ4</accession>
<keyword evidence="3" id="KW-1185">Reference proteome</keyword>
<evidence type="ECO:0000256" key="1">
    <source>
        <dbReference type="SAM" id="MobiDB-lite"/>
    </source>
</evidence>
<dbReference type="EMBL" id="MSFL01000027">
    <property type="protein sequence ID" value="PWY71732.1"/>
    <property type="molecule type" value="Genomic_DNA"/>
</dbReference>